<dbReference type="AlphaFoldDB" id="A0A511XD65"/>
<dbReference type="PANTHER" id="PTHR31956:SF1">
    <property type="entry name" value="NON-SPECIFIC PHOSPHOLIPASE C1"/>
    <property type="match status" value="1"/>
</dbReference>
<dbReference type="OrthoDB" id="9770871at2"/>
<evidence type="ECO:0000313" key="4">
    <source>
        <dbReference type="EMBL" id="GEN60892.1"/>
    </source>
</evidence>
<dbReference type="STRING" id="1120919.GCA_000429165_02948"/>
<organism evidence="4 5">
    <name type="scientific">Acetobacter nitrogenifigens DSM 23921 = NBRC 105050</name>
    <dbReference type="NCBI Taxonomy" id="1120919"/>
    <lineage>
        <taxon>Bacteria</taxon>
        <taxon>Pseudomonadati</taxon>
        <taxon>Pseudomonadota</taxon>
        <taxon>Alphaproteobacteria</taxon>
        <taxon>Acetobacterales</taxon>
        <taxon>Acetobacteraceae</taxon>
        <taxon>Acetobacter</taxon>
    </lineage>
</organism>
<sequence>MTGAFGKSLSGRRAVLQGLSAAALSTSFERGVRRAMALPAYRRTHSIADVGHVVILMQSGRSFDHYFGALQGVRGFNDPHPARLSSGAAIWAQPDGGGGALPFRPDEPDLGARALTRPPDDWEAMQHAAGYGHWSDWAQARDAASMAHMLRDDIPYHYALADAFTICDAYYSSVLGPGGPNRSCMWSGWVGNDGRDGGPMLDDAGDGYSWRTCPERLDMVGVSWRVYQDAGQGLTAKGRWGASSNAFVGNGGENTLLRFKRFQAAADGTPIARAARSGAHAGDGNALLADLEADVRSGLLPQVSWIVAPEAYSERADWPANYGAWYAGRILDILTSNPEIWGRTALFLTYDGSGGFFDHVVPPLPPFDATRGASTIAADDEFFRGSAKFAAGPYGLGPRVPMLVISPWSRGGWVNSQVFDHTSLIRFLERRFDMGGSAFVEDNITPWRRAVAGDLTSAFDFSSADHKYPALPSTASFAPKNHDRRDVPSPRPSDLQRMPEQETGTRPARALPYDLHVSATPHRRSDTLSLNFENNGESGAVFQLRDGLGFSSPRFYTVTGGQNLRASWDGLQERAYDVAVHGPNGFYRSFKGAFADASAAQVGVATKTDRDHHSLVVILTNHGGRRAHMLLTDIYTGVSVQHVIPPHEAKSVSVSVVDTSGWYDLKIGEVEDRSYETVLAGHVEDGHPSNTDPGMGKVLGARPPPGGPFGDAMRKS</sequence>
<protein>
    <submittedName>
        <fullName evidence="4">Non-hemolytic phospholipase C</fullName>
    </submittedName>
</protein>
<dbReference type="Gene3D" id="3.40.720.10">
    <property type="entry name" value="Alkaline Phosphatase, subunit A"/>
    <property type="match status" value="2"/>
</dbReference>
<evidence type="ECO:0000256" key="1">
    <source>
        <dbReference type="ARBA" id="ARBA00022801"/>
    </source>
</evidence>
<dbReference type="PANTHER" id="PTHR31956">
    <property type="entry name" value="NON-SPECIFIC PHOSPHOLIPASE C4-RELATED"/>
    <property type="match status" value="1"/>
</dbReference>
<dbReference type="RefSeq" id="WP_051292344.1">
    <property type="nucleotide sequence ID" value="NZ_AUBI01000013.1"/>
</dbReference>
<proteinExistence type="predicted"/>
<dbReference type="InterPro" id="IPR007312">
    <property type="entry name" value="Phosphoesterase"/>
</dbReference>
<dbReference type="InterPro" id="IPR008475">
    <property type="entry name" value="PLipase_C_C"/>
</dbReference>
<accession>A0A511XD65</accession>
<dbReference type="InterPro" id="IPR017767">
    <property type="entry name" value="PC-PLC"/>
</dbReference>
<dbReference type="Proteomes" id="UP000321635">
    <property type="component" value="Unassembled WGS sequence"/>
</dbReference>
<name>A0A511XD65_9PROT</name>
<evidence type="ECO:0000313" key="5">
    <source>
        <dbReference type="Proteomes" id="UP000321635"/>
    </source>
</evidence>
<keyword evidence="1" id="KW-0378">Hydrolase</keyword>
<dbReference type="Pfam" id="PF04185">
    <property type="entry name" value="Phosphoesterase"/>
    <property type="match status" value="1"/>
</dbReference>
<feature type="domain" description="Bacterial phospholipase C C-terminal" evidence="3">
    <location>
        <begin position="507"/>
        <end position="592"/>
    </location>
</feature>
<dbReference type="GO" id="GO:0034480">
    <property type="term" value="F:phosphatidylcholine phospholipase C activity"/>
    <property type="evidence" value="ECO:0007669"/>
    <property type="project" value="InterPro"/>
</dbReference>
<keyword evidence="5" id="KW-1185">Reference proteome</keyword>
<evidence type="ECO:0000256" key="2">
    <source>
        <dbReference type="SAM" id="MobiDB-lite"/>
    </source>
</evidence>
<dbReference type="EMBL" id="BJYF01000022">
    <property type="protein sequence ID" value="GEN60892.1"/>
    <property type="molecule type" value="Genomic_DNA"/>
</dbReference>
<reference evidence="4 5" key="1">
    <citation type="submission" date="2019-07" db="EMBL/GenBank/DDBJ databases">
        <title>Whole genome shotgun sequence of Acetobacter nitrogenifigens NBRC 105050.</title>
        <authorList>
            <person name="Hosoyama A."/>
            <person name="Uohara A."/>
            <person name="Ohji S."/>
            <person name="Ichikawa N."/>
        </authorList>
    </citation>
    <scope>NUCLEOTIDE SEQUENCE [LARGE SCALE GENOMIC DNA]</scope>
    <source>
        <strain evidence="4 5">NBRC 105050</strain>
    </source>
</reference>
<comment type="caution">
    <text evidence="4">The sequence shown here is derived from an EMBL/GenBank/DDBJ whole genome shotgun (WGS) entry which is preliminary data.</text>
</comment>
<dbReference type="NCBIfam" id="TIGR03396">
    <property type="entry name" value="PC_PLC"/>
    <property type="match status" value="1"/>
</dbReference>
<evidence type="ECO:0000259" key="3">
    <source>
        <dbReference type="Pfam" id="PF05506"/>
    </source>
</evidence>
<dbReference type="GO" id="GO:0016042">
    <property type="term" value="P:lipid catabolic process"/>
    <property type="evidence" value="ECO:0007669"/>
    <property type="project" value="InterPro"/>
</dbReference>
<feature type="region of interest" description="Disordered" evidence="2">
    <location>
        <begin position="472"/>
        <end position="507"/>
    </location>
</feature>
<dbReference type="Pfam" id="PF05506">
    <property type="entry name" value="PLipase_C_C"/>
    <property type="match status" value="1"/>
</dbReference>
<feature type="region of interest" description="Disordered" evidence="2">
    <location>
        <begin position="682"/>
        <end position="716"/>
    </location>
</feature>
<gene>
    <name evidence="4" type="primary">plcN_2</name>
    <name evidence="4" type="ORF">ANI02nite_27760</name>
</gene>
<dbReference type="InterPro" id="IPR017850">
    <property type="entry name" value="Alkaline_phosphatase_core_sf"/>
</dbReference>